<dbReference type="InterPro" id="IPR011043">
    <property type="entry name" value="Gal_Oxase/kelch_b-propeller"/>
</dbReference>
<dbReference type="PANTHER" id="PTHR23244:SF470">
    <property type="entry name" value="GALACTOSE OXIDASE"/>
    <property type="match status" value="1"/>
</dbReference>
<dbReference type="Proteomes" id="UP000250266">
    <property type="component" value="Unassembled WGS sequence"/>
</dbReference>
<name>A0A8E2JC00_9PEZI</name>
<dbReference type="EMBL" id="KV745166">
    <property type="protein sequence ID" value="OCK76949.1"/>
    <property type="molecule type" value="Genomic_DNA"/>
</dbReference>
<evidence type="ECO:0000256" key="1">
    <source>
        <dbReference type="SAM" id="MobiDB-lite"/>
    </source>
</evidence>
<evidence type="ECO:0000256" key="3">
    <source>
        <dbReference type="SAM" id="SignalP"/>
    </source>
</evidence>
<dbReference type="GO" id="GO:0051285">
    <property type="term" value="C:cell cortex of cell tip"/>
    <property type="evidence" value="ECO:0007669"/>
    <property type="project" value="TreeGrafter"/>
</dbReference>
<evidence type="ECO:0008006" key="6">
    <source>
        <dbReference type="Google" id="ProtNLM"/>
    </source>
</evidence>
<sequence>MNIFTLLTSILLLSGPASAQSADLFPLDPVTYFCARWQHSSAVKNNILYINGGIETFNYPGAFRTNWTNNTLGVNTFLLEVDLTASWNWKTNISITALNKTANPKTGTFNPNFVRGTMFQGPANDSRIYFYGGTSFLGNESFLGIDKGSSNQYPLWSFNGSNAVWDQFDIHTLWRPSFGAAAEAPDQGLGFYLNGQLDNGTSTETLAVGETTFYLDGMMVIDLVNQTANNISTAGIRNYLPRIGGGMQYVPGVGKSGVLVALGGQVDDSKISAITKGRLLNFTTVDVFDIASYIENPSGNGTWYSQTTSGAFPLPRTGFCTIVASAPDNSSHNIYLYGGHNPFTSTIYDDIYVLSLPSFTWTQVYSGHSPRWGHTCHLVANRQLLTVGGNLSNRSSSANGCDWEVKSVAILDLNSLTWGSVFDAGAGEYELSAEITATVGGAAIGGATKKTPDGGWDNADLGAIMSMTRIYSNAPVSTTPIPSAPSSTKSPTHHPSRLSTATVIGIAIGSLTALIFLLLLSLYLLHRHNLPPFRRLRPRHELEDTGKGELEPGKEKTKLELAGTEMRAEFPNSMVRAEADRDTVTYAVELPANMGRGAMWGVPVIKEPEECYSGGGKEWTGEERVKKEKGN</sequence>
<feature type="signal peptide" evidence="3">
    <location>
        <begin position="1"/>
        <end position="19"/>
    </location>
</feature>
<evidence type="ECO:0000313" key="5">
    <source>
        <dbReference type="Proteomes" id="UP000250266"/>
    </source>
</evidence>
<accession>A0A8E2JC00</accession>
<feature type="transmembrane region" description="Helical" evidence="2">
    <location>
        <begin position="503"/>
        <end position="525"/>
    </location>
</feature>
<keyword evidence="2" id="KW-0812">Transmembrane</keyword>
<organism evidence="4 5">
    <name type="scientific">Lepidopterella palustris CBS 459.81</name>
    <dbReference type="NCBI Taxonomy" id="1314670"/>
    <lineage>
        <taxon>Eukaryota</taxon>
        <taxon>Fungi</taxon>
        <taxon>Dikarya</taxon>
        <taxon>Ascomycota</taxon>
        <taxon>Pezizomycotina</taxon>
        <taxon>Dothideomycetes</taxon>
        <taxon>Pleosporomycetidae</taxon>
        <taxon>Mytilinidiales</taxon>
        <taxon>Argynnaceae</taxon>
        <taxon>Lepidopterella</taxon>
    </lineage>
</organism>
<evidence type="ECO:0000256" key="2">
    <source>
        <dbReference type="SAM" id="Phobius"/>
    </source>
</evidence>
<dbReference type="InterPro" id="IPR015915">
    <property type="entry name" value="Kelch-typ_b-propeller"/>
</dbReference>
<dbReference type="GO" id="GO:0061245">
    <property type="term" value="P:establishment or maintenance of bipolar cell polarity"/>
    <property type="evidence" value="ECO:0007669"/>
    <property type="project" value="TreeGrafter"/>
</dbReference>
<dbReference type="AlphaFoldDB" id="A0A8E2JC00"/>
<dbReference type="SUPFAM" id="SSF117281">
    <property type="entry name" value="Kelch motif"/>
    <property type="match status" value="1"/>
</dbReference>
<feature type="compositionally biased region" description="Low complexity" evidence="1">
    <location>
        <begin position="476"/>
        <end position="490"/>
    </location>
</feature>
<evidence type="ECO:0000313" key="4">
    <source>
        <dbReference type="EMBL" id="OCK76949.1"/>
    </source>
</evidence>
<dbReference type="Gene3D" id="2.120.10.80">
    <property type="entry name" value="Kelch-type beta propeller"/>
    <property type="match status" value="1"/>
</dbReference>
<reference evidence="4 5" key="1">
    <citation type="journal article" date="2016" name="Nat. Commun.">
        <title>Ectomycorrhizal ecology is imprinted in the genome of the dominant symbiotic fungus Cenococcum geophilum.</title>
        <authorList>
            <consortium name="DOE Joint Genome Institute"/>
            <person name="Peter M."/>
            <person name="Kohler A."/>
            <person name="Ohm R.A."/>
            <person name="Kuo A."/>
            <person name="Krutzmann J."/>
            <person name="Morin E."/>
            <person name="Arend M."/>
            <person name="Barry K.W."/>
            <person name="Binder M."/>
            <person name="Choi C."/>
            <person name="Clum A."/>
            <person name="Copeland A."/>
            <person name="Grisel N."/>
            <person name="Haridas S."/>
            <person name="Kipfer T."/>
            <person name="LaButti K."/>
            <person name="Lindquist E."/>
            <person name="Lipzen A."/>
            <person name="Maire R."/>
            <person name="Meier B."/>
            <person name="Mihaltcheva S."/>
            <person name="Molinier V."/>
            <person name="Murat C."/>
            <person name="Poggeler S."/>
            <person name="Quandt C.A."/>
            <person name="Sperisen C."/>
            <person name="Tritt A."/>
            <person name="Tisserant E."/>
            <person name="Crous P.W."/>
            <person name="Henrissat B."/>
            <person name="Nehls U."/>
            <person name="Egli S."/>
            <person name="Spatafora J.W."/>
            <person name="Grigoriev I.V."/>
            <person name="Martin F.M."/>
        </authorList>
    </citation>
    <scope>NUCLEOTIDE SEQUENCE [LARGE SCALE GENOMIC DNA]</scope>
    <source>
        <strain evidence="4 5">CBS 459.81</strain>
    </source>
</reference>
<keyword evidence="2" id="KW-1133">Transmembrane helix</keyword>
<feature type="region of interest" description="Disordered" evidence="1">
    <location>
        <begin position="476"/>
        <end position="495"/>
    </location>
</feature>
<keyword evidence="3" id="KW-0732">Signal</keyword>
<dbReference type="SUPFAM" id="SSF50965">
    <property type="entry name" value="Galactose oxidase, central domain"/>
    <property type="match status" value="1"/>
</dbReference>
<gene>
    <name evidence="4" type="ORF">K432DRAFT_305258</name>
</gene>
<dbReference type="OrthoDB" id="10251809at2759"/>
<keyword evidence="2" id="KW-0472">Membrane</keyword>
<feature type="chain" id="PRO_5034586620" description="Galactose oxidase" evidence="3">
    <location>
        <begin position="20"/>
        <end position="631"/>
    </location>
</feature>
<dbReference type="PANTHER" id="PTHR23244">
    <property type="entry name" value="KELCH REPEAT DOMAIN"/>
    <property type="match status" value="1"/>
</dbReference>
<protein>
    <recommendedName>
        <fullName evidence="6">Galactose oxidase</fullName>
    </recommendedName>
</protein>
<proteinExistence type="predicted"/>
<keyword evidence="5" id="KW-1185">Reference proteome</keyword>